<evidence type="ECO:0000259" key="2">
    <source>
        <dbReference type="Pfam" id="PF00107"/>
    </source>
</evidence>
<evidence type="ECO:0000259" key="3">
    <source>
        <dbReference type="Pfam" id="PF08240"/>
    </source>
</evidence>
<keyword evidence="1" id="KW-0560">Oxidoreductase</keyword>
<sequence length="347" mass="36700">MRAAVIRDWELRVDDIPEPTPGPGQVLTKVLACGICGSDLHLLQHGREQRALAESFSEGLEPDPMSLKTFEPDRDMVMGHEFCCEVIGLGSGVSNLAVGDVIVSMPVAFDHAGLHGIGFSNTYNGGYAELMVLNEMMGIKVPSGLPPEMAALTEPLAVGVHAVAKSRITAGESAIVIGLGPVGLACIAELKMRGIGPIIAADFSPKRRALAEAMGADVVVDPRETTAINAWRKADGIRPLVIFEAVGVPGMINEAMRVAPRNTRILVVGVCMQQDHIHPMLGIKGELNIQFALGYEPAEFAAALEAIAEGKVDLSPWITGTVNIDGVPQAFTDLGNPEAHAKILVTP</sequence>
<dbReference type="PANTHER" id="PTHR43189">
    <property type="entry name" value="ZINC-TYPE ALCOHOL DEHYDROGENASE-LIKE PROTEIN C1198.01-RELATED"/>
    <property type="match status" value="1"/>
</dbReference>
<dbReference type="AlphaFoldDB" id="A0A6J7EYB4"/>
<dbReference type="EMBL" id="CAFBLP010000091">
    <property type="protein sequence ID" value="CAB4888762.1"/>
    <property type="molecule type" value="Genomic_DNA"/>
</dbReference>
<dbReference type="Pfam" id="PF00107">
    <property type="entry name" value="ADH_zinc_N"/>
    <property type="match status" value="1"/>
</dbReference>
<dbReference type="SUPFAM" id="SSF51735">
    <property type="entry name" value="NAD(P)-binding Rossmann-fold domains"/>
    <property type="match status" value="1"/>
</dbReference>
<dbReference type="InterPro" id="IPR011032">
    <property type="entry name" value="GroES-like_sf"/>
</dbReference>
<evidence type="ECO:0000313" key="4">
    <source>
        <dbReference type="EMBL" id="CAB4888762.1"/>
    </source>
</evidence>
<dbReference type="Gene3D" id="3.40.50.720">
    <property type="entry name" value="NAD(P)-binding Rossmann-like Domain"/>
    <property type="match status" value="1"/>
</dbReference>
<dbReference type="SUPFAM" id="SSF50129">
    <property type="entry name" value="GroES-like"/>
    <property type="match status" value="1"/>
</dbReference>
<reference evidence="4" key="1">
    <citation type="submission" date="2020-05" db="EMBL/GenBank/DDBJ databases">
        <authorList>
            <person name="Chiriac C."/>
            <person name="Salcher M."/>
            <person name="Ghai R."/>
            <person name="Kavagutti S V."/>
        </authorList>
    </citation>
    <scope>NUCLEOTIDE SEQUENCE</scope>
</reference>
<organism evidence="4">
    <name type="scientific">freshwater metagenome</name>
    <dbReference type="NCBI Taxonomy" id="449393"/>
    <lineage>
        <taxon>unclassified sequences</taxon>
        <taxon>metagenomes</taxon>
        <taxon>ecological metagenomes</taxon>
    </lineage>
</organism>
<dbReference type="InterPro" id="IPR036291">
    <property type="entry name" value="NAD(P)-bd_dom_sf"/>
</dbReference>
<dbReference type="Gene3D" id="3.90.180.10">
    <property type="entry name" value="Medium-chain alcohol dehydrogenases, catalytic domain"/>
    <property type="match status" value="1"/>
</dbReference>
<name>A0A6J7EYB4_9ZZZZ</name>
<gene>
    <name evidence="4" type="ORF">UFOPK3376_02629</name>
</gene>
<accession>A0A6J7EYB4</accession>
<evidence type="ECO:0000256" key="1">
    <source>
        <dbReference type="ARBA" id="ARBA00023002"/>
    </source>
</evidence>
<dbReference type="InterPro" id="IPR013149">
    <property type="entry name" value="ADH-like_C"/>
</dbReference>
<dbReference type="GO" id="GO:0016491">
    <property type="term" value="F:oxidoreductase activity"/>
    <property type="evidence" value="ECO:0007669"/>
    <property type="project" value="UniProtKB-KW"/>
</dbReference>
<dbReference type="CDD" id="cd08262">
    <property type="entry name" value="Zn_ADH8"/>
    <property type="match status" value="1"/>
</dbReference>
<protein>
    <submittedName>
        <fullName evidence="4">Unannotated protein</fullName>
    </submittedName>
</protein>
<feature type="domain" description="Alcohol dehydrogenase-like N-terminal" evidence="3">
    <location>
        <begin position="22"/>
        <end position="142"/>
    </location>
</feature>
<dbReference type="PANTHER" id="PTHR43189:SF1">
    <property type="entry name" value="ZINC-TYPE ALCOHOL DEHYDROGENASE-LIKE PROTEIN C1198.01"/>
    <property type="match status" value="1"/>
</dbReference>
<proteinExistence type="predicted"/>
<feature type="domain" description="Alcohol dehydrogenase-like C-terminal" evidence="2">
    <location>
        <begin position="181"/>
        <end position="308"/>
    </location>
</feature>
<dbReference type="InterPro" id="IPR013154">
    <property type="entry name" value="ADH-like_N"/>
</dbReference>
<dbReference type="Pfam" id="PF08240">
    <property type="entry name" value="ADH_N"/>
    <property type="match status" value="1"/>
</dbReference>